<evidence type="ECO:0000313" key="2">
    <source>
        <dbReference type="Proteomes" id="UP000051870"/>
    </source>
</evidence>
<dbReference type="GeneID" id="83882843"/>
<evidence type="ECO:0008006" key="3">
    <source>
        <dbReference type="Google" id="ProtNLM"/>
    </source>
</evidence>
<gene>
    <name evidence="1" type="ORF">PH7735_03875</name>
</gene>
<dbReference type="Pfam" id="PF07799">
    <property type="entry name" value="DUF1643"/>
    <property type="match status" value="1"/>
</dbReference>
<accession>A0A0P1II33</accession>
<dbReference type="EMBL" id="CYTW01000007">
    <property type="protein sequence ID" value="CUK14127.1"/>
    <property type="molecule type" value="Genomic_DNA"/>
</dbReference>
<evidence type="ECO:0000313" key="1">
    <source>
        <dbReference type="EMBL" id="CUK14127.1"/>
    </source>
</evidence>
<dbReference type="STRING" id="1715693.PH7735_03875"/>
<dbReference type="AlphaFoldDB" id="A0A0P1II33"/>
<reference evidence="2" key="1">
    <citation type="submission" date="2015-09" db="EMBL/GenBank/DDBJ databases">
        <authorList>
            <person name="Rodrigo-Torres Lidia"/>
            <person name="Arahal R.David."/>
        </authorList>
    </citation>
    <scope>NUCLEOTIDE SEQUENCE [LARGE SCALE GENOMIC DNA]</scope>
    <source>
        <strain evidence="2">CECT 7735</strain>
    </source>
</reference>
<keyword evidence="2" id="KW-1185">Reference proteome</keyword>
<protein>
    <recommendedName>
        <fullName evidence="3">DUF1643 domain-containing protein</fullName>
    </recommendedName>
</protein>
<sequence>MIRREHQKDDAASYADYSECGTYRYALTRIWDAAAPRVVFIMLNPSKATEVQNDPTIERCERRARALGFGGFRAVNIFALRETDPAKLRKHAAPEGPENDQAISDACHWADQIIAAWGAHGDHLNRGHAMRLVLANTRQPIHCLGLTKHGHPRHPLYIAYAEQPQPWDLSATA</sequence>
<name>A0A0P1II33_9RHOB</name>
<dbReference type="Proteomes" id="UP000051870">
    <property type="component" value="Unassembled WGS sequence"/>
</dbReference>
<dbReference type="InterPro" id="IPR012441">
    <property type="entry name" value="DUF1643"/>
</dbReference>
<proteinExistence type="predicted"/>
<organism evidence="1 2">
    <name type="scientific">Shimia thalassica</name>
    <dbReference type="NCBI Taxonomy" id="1715693"/>
    <lineage>
        <taxon>Bacteria</taxon>
        <taxon>Pseudomonadati</taxon>
        <taxon>Pseudomonadota</taxon>
        <taxon>Alphaproteobacteria</taxon>
        <taxon>Rhodobacterales</taxon>
        <taxon>Roseobacteraceae</taxon>
    </lineage>
</organism>
<dbReference type="RefSeq" id="WP_058313039.1">
    <property type="nucleotide sequence ID" value="NZ_CYTW01000007.1"/>
</dbReference>